<proteinExistence type="predicted"/>
<evidence type="ECO:0000313" key="4">
    <source>
        <dbReference type="Proteomes" id="UP000267469"/>
    </source>
</evidence>
<reference evidence="3 4" key="1">
    <citation type="submission" date="2018-10" db="EMBL/GenBank/DDBJ databases">
        <title>Sinomicrobium pectinilyticum sp. nov., a pectinase-producing bacterium isolated from alkaline and saline soil, and emended description of the genus Sinomicrobium.</title>
        <authorList>
            <person name="Cheng B."/>
            <person name="Li C."/>
            <person name="Lai Q."/>
            <person name="Du M."/>
            <person name="Shao Z."/>
            <person name="Xu P."/>
            <person name="Yang C."/>
        </authorList>
    </citation>
    <scope>NUCLEOTIDE SEQUENCE [LARGE SCALE GENOMIC DNA]</scope>
    <source>
        <strain evidence="3 4">5DNS001</strain>
    </source>
</reference>
<keyword evidence="2" id="KW-0812">Transmembrane</keyword>
<protein>
    <recommendedName>
        <fullName evidence="5">Type VI secretion system transmembrane protein TssO</fullName>
    </recommendedName>
</protein>
<gene>
    <name evidence="3" type="ORF">ED312_11985</name>
</gene>
<sequence>MEVLNKKERVSAFLLFLLMLIVTVGILVFAVFFNYKLPWRENEALKQENDKIMNEFRYQDTFSARINGLTASIDSLDRSGDGFQFLEQTIGLELAKLKESVPADKEAYKQTLLYNNVILNLKDLVTTKRRLQLLRKSEDQIDDLQKQVGEYEEIINDLKKELELCKQLNRN</sequence>
<evidence type="ECO:0008006" key="5">
    <source>
        <dbReference type="Google" id="ProtNLM"/>
    </source>
</evidence>
<organism evidence="3 4">
    <name type="scientific">Sinomicrobium pectinilyticum</name>
    <dbReference type="NCBI Taxonomy" id="1084421"/>
    <lineage>
        <taxon>Bacteria</taxon>
        <taxon>Pseudomonadati</taxon>
        <taxon>Bacteroidota</taxon>
        <taxon>Flavobacteriia</taxon>
        <taxon>Flavobacteriales</taxon>
        <taxon>Flavobacteriaceae</taxon>
        <taxon>Sinomicrobium</taxon>
    </lineage>
</organism>
<name>A0A3N0EDN7_SINP1</name>
<accession>A0A3N0EDN7</accession>
<evidence type="ECO:0000256" key="1">
    <source>
        <dbReference type="SAM" id="Coils"/>
    </source>
</evidence>
<dbReference type="RefSeq" id="WP_123216256.1">
    <property type="nucleotide sequence ID" value="NZ_RJTM01000085.1"/>
</dbReference>
<dbReference type="AlphaFoldDB" id="A0A3N0EDN7"/>
<comment type="caution">
    <text evidence="3">The sequence shown here is derived from an EMBL/GenBank/DDBJ whole genome shotgun (WGS) entry which is preliminary data.</text>
</comment>
<evidence type="ECO:0000313" key="3">
    <source>
        <dbReference type="EMBL" id="RNL85970.1"/>
    </source>
</evidence>
<dbReference type="Pfam" id="PF17561">
    <property type="entry name" value="TssO"/>
    <property type="match status" value="1"/>
</dbReference>
<dbReference type="InterPro" id="IPR039449">
    <property type="entry name" value="TssO"/>
</dbReference>
<dbReference type="Proteomes" id="UP000267469">
    <property type="component" value="Unassembled WGS sequence"/>
</dbReference>
<evidence type="ECO:0000256" key="2">
    <source>
        <dbReference type="SAM" id="Phobius"/>
    </source>
</evidence>
<keyword evidence="2" id="KW-1133">Transmembrane helix</keyword>
<keyword evidence="1" id="KW-0175">Coiled coil</keyword>
<feature type="transmembrane region" description="Helical" evidence="2">
    <location>
        <begin position="12"/>
        <end position="33"/>
    </location>
</feature>
<dbReference type="EMBL" id="RJTM01000085">
    <property type="protein sequence ID" value="RNL85970.1"/>
    <property type="molecule type" value="Genomic_DNA"/>
</dbReference>
<dbReference type="OrthoDB" id="656843at2"/>
<feature type="coiled-coil region" evidence="1">
    <location>
        <begin position="134"/>
        <end position="171"/>
    </location>
</feature>
<keyword evidence="2" id="KW-0472">Membrane</keyword>
<keyword evidence="4" id="KW-1185">Reference proteome</keyword>